<gene>
    <name evidence="1" type="primary">ARMH2</name>
</gene>
<organism evidence="1 2">
    <name type="scientific">Naja naja</name>
    <name type="common">Indian cobra</name>
    <dbReference type="NCBI Taxonomy" id="35670"/>
    <lineage>
        <taxon>Eukaryota</taxon>
        <taxon>Metazoa</taxon>
        <taxon>Chordata</taxon>
        <taxon>Craniata</taxon>
        <taxon>Vertebrata</taxon>
        <taxon>Euteleostomi</taxon>
        <taxon>Lepidosauria</taxon>
        <taxon>Squamata</taxon>
        <taxon>Bifurcata</taxon>
        <taxon>Unidentata</taxon>
        <taxon>Episquamata</taxon>
        <taxon>Toxicofera</taxon>
        <taxon>Serpentes</taxon>
        <taxon>Colubroidea</taxon>
        <taxon>Elapidae</taxon>
        <taxon>Elapinae</taxon>
        <taxon>Naja</taxon>
    </lineage>
</organism>
<accession>A0A8C6Y0V9</accession>
<keyword evidence="2" id="KW-1185">Reference proteome</keyword>
<dbReference type="InterPro" id="IPR016024">
    <property type="entry name" value="ARM-type_fold"/>
</dbReference>
<dbReference type="Pfam" id="PF17822">
    <property type="entry name" value="ARMH2"/>
    <property type="match status" value="1"/>
</dbReference>
<reference evidence="1" key="2">
    <citation type="submission" date="2025-09" db="UniProtKB">
        <authorList>
            <consortium name="Ensembl"/>
        </authorList>
    </citation>
    <scope>IDENTIFICATION</scope>
</reference>
<evidence type="ECO:0000313" key="2">
    <source>
        <dbReference type="Proteomes" id="UP000694559"/>
    </source>
</evidence>
<dbReference type="PANTHER" id="PTHR37679">
    <property type="entry name" value="ARMADILLO-LIKE HELICAL DOMAIN-CONTAINING PROTEIN 2"/>
    <property type="match status" value="1"/>
</dbReference>
<evidence type="ECO:0000313" key="1">
    <source>
        <dbReference type="Ensembl" id="ENSNNAP00000021285.1"/>
    </source>
</evidence>
<dbReference type="InterPro" id="IPR040268">
    <property type="entry name" value="ARMH2"/>
</dbReference>
<dbReference type="AlphaFoldDB" id="A0A8C6Y0V9"/>
<reference evidence="1" key="1">
    <citation type="submission" date="2025-08" db="UniProtKB">
        <authorList>
            <consortium name="Ensembl"/>
        </authorList>
    </citation>
    <scope>IDENTIFICATION</scope>
</reference>
<proteinExistence type="predicted"/>
<dbReference type="SUPFAM" id="SSF48371">
    <property type="entry name" value="ARM repeat"/>
    <property type="match status" value="1"/>
</dbReference>
<dbReference type="Ensembl" id="ENSNNAT00000022316.1">
    <property type="protein sequence ID" value="ENSNNAP00000021285.1"/>
    <property type="gene ID" value="ENSNNAG00000014080.1"/>
</dbReference>
<protein>
    <submittedName>
        <fullName evidence="1">Armadillo like helical domain containing 2</fullName>
    </submittedName>
</protein>
<sequence>DQFLQRYRVKDFSAHSRREGIGNVSDEIVPFFQKGKGKEGEIFFSLAKFYPVFHHHKIKIYAMDLRNTELPLEERAKAALYIGLLAYTGGVGAGNLSTQYIQDMVDILIMPDTSTKVRILVLKGLSSVCYINPVNQNEAKAHHLPEILLSYLEEDEDSAEADPDVVLVKFWVCYLMTVVCCNNMSYIRLFHEIGGQTLEKRLEYLSNMEWFGWPQNYATLMYIFMGYPSTEAYK</sequence>
<dbReference type="Proteomes" id="UP000694559">
    <property type="component" value="Unplaced"/>
</dbReference>
<dbReference type="OrthoDB" id="5971936at2759"/>
<dbReference type="PANTHER" id="PTHR37679:SF1">
    <property type="entry name" value="ARMADILLO-LIKE HELICAL DOMAIN-CONTAINING PROTEIN 2"/>
    <property type="match status" value="1"/>
</dbReference>
<name>A0A8C6Y0V9_NAJNA</name>
<dbReference type="OMA" id="GWPENFA"/>
<dbReference type="GeneTree" id="ENSGT00530000068834"/>